<dbReference type="InterPro" id="IPR019734">
    <property type="entry name" value="TPR_rpt"/>
</dbReference>
<dbReference type="Proteomes" id="UP000198688">
    <property type="component" value="Chromosome I"/>
</dbReference>
<dbReference type="Gene3D" id="3.40.50.300">
    <property type="entry name" value="P-loop containing nucleotide triphosphate hydrolases"/>
    <property type="match status" value="1"/>
</dbReference>
<accession>A0A1H2DF75</accession>
<dbReference type="InterPro" id="IPR001867">
    <property type="entry name" value="OmpR/PhoB-type_DNA-bd"/>
</dbReference>
<keyword evidence="2 3" id="KW-0238">DNA-binding</keyword>
<evidence type="ECO:0000256" key="1">
    <source>
        <dbReference type="ARBA" id="ARBA00005820"/>
    </source>
</evidence>
<dbReference type="PROSITE" id="PS51755">
    <property type="entry name" value="OMPR_PHOB"/>
    <property type="match status" value="1"/>
</dbReference>
<evidence type="ECO:0000256" key="4">
    <source>
        <dbReference type="SAM" id="Coils"/>
    </source>
</evidence>
<dbReference type="SMART" id="SM01043">
    <property type="entry name" value="BTAD"/>
    <property type="match status" value="1"/>
</dbReference>
<dbReference type="Pfam" id="PF00486">
    <property type="entry name" value="Trans_reg_C"/>
    <property type="match status" value="1"/>
</dbReference>
<comment type="similarity">
    <text evidence="1">Belongs to the AfsR/DnrI/RedD regulatory family.</text>
</comment>
<evidence type="ECO:0000313" key="7">
    <source>
        <dbReference type="EMBL" id="SDT81244.1"/>
    </source>
</evidence>
<dbReference type="InterPro" id="IPR036388">
    <property type="entry name" value="WH-like_DNA-bd_sf"/>
</dbReference>
<dbReference type="AlphaFoldDB" id="A0A1H2DF75"/>
<dbReference type="PRINTS" id="PR00364">
    <property type="entry name" value="DISEASERSIST"/>
</dbReference>
<dbReference type="Gene3D" id="1.10.10.10">
    <property type="entry name" value="Winged helix-like DNA-binding domain superfamily/Winged helix DNA-binding domain"/>
    <property type="match status" value="1"/>
</dbReference>
<dbReference type="GO" id="GO:0006355">
    <property type="term" value="P:regulation of DNA-templated transcription"/>
    <property type="evidence" value="ECO:0007669"/>
    <property type="project" value="InterPro"/>
</dbReference>
<proteinExistence type="inferred from homology"/>
<evidence type="ECO:0000313" key="8">
    <source>
        <dbReference type="Proteomes" id="UP000198688"/>
    </source>
</evidence>
<dbReference type="SUPFAM" id="SSF48452">
    <property type="entry name" value="TPR-like"/>
    <property type="match status" value="2"/>
</dbReference>
<dbReference type="InterPro" id="IPR011990">
    <property type="entry name" value="TPR-like_helical_dom_sf"/>
</dbReference>
<feature type="domain" description="OmpR/PhoB-type" evidence="6">
    <location>
        <begin position="3"/>
        <end position="106"/>
    </location>
</feature>
<dbReference type="InterPro" id="IPR002182">
    <property type="entry name" value="NB-ARC"/>
</dbReference>
<feature type="region of interest" description="Disordered" evidence="5">
    <location>
        <begin position="260"/>
        <end position="279"/>
    </location>
</feature>
<dbReference type="SMART" id="SM00862">
    <property type="entry name" value="Trans_reg_C"/>
    <property type="match status" value="1"/>
</dbReference>
<reference evidence="7 8" key="1">
    <citation type="submission" date="2016-10" db="EMBL/GenBank/DDBJ databases">
        <authorList>
            <person name="de Groot N.N."/>
        </authorList>
    </citation>
    <scope>NUCLEOTIDE SEQUENCE [LARGE SCALE GENOMIC DNA]</scope>
    <source>
        <strain evidence="7 8">DSM 43941</strain>
    </source>
</reference>
<dbReference type="InterPro" id="IPR016032">
    <property type="entry name" value="Sig_transdc_resp-reg_C-effctor"/>
</dbReference>
<dbReference type="RefSeq" id="WP_172890767.1">
    <property type="nucleotide sequence ID" value="NZ_BOMJ01000019.1"/>
</dbReference>
<feature type="compositionally biased region" description="Low complexity" evidence="5">
    <location>
        <begin position="266"/>
        <end position="275"/>
    </location>
</feature>
<name>A0A1H2DF75_9ACTN</name>
<dbReference type="InterPro" id="IPR003593">
    <property type="entry name" value="AAA+_ATPase"/>
</dbReference>
<evidence type="ECO:0000256" key="5">
    <source>
        <dbReference type="SAM" id="MobiDB-lite"/>
    </source>
</evidence>
<dbReference type="InterPro" id="IPR005158">
    <property type="entry name" value="BTAD"/>
</dbReference>
<feature type="DNA-binding region" description="OmpR/PhoB-type" evidence="3">
    <location>
        <begin position="3"/>
        <end position="106"/>
    </location>
</feature>
<dbReference type="GO" id="GO:0003677">
    <property type="term" value="F:DNA binding"/>
    <property type="evidence" value="ECO:0007669"/>
    <property type="project" value="UniProtKB-UniRule"/>
</dbReference>
<evidence type="ECO:0000256" key="3">
    <source>
        <dbReference type="PROSITE-ProRule" id="PRU01091"/>
    </source>
</evidence>
<evidence type="ECO:0000256" key="2">
    <source>
        <dbReference type="ARBA" id="ARBA00023125"/>
    </source>
</evidence>
<dbReference type="Pfam" id="PF13174">
    <property type="entry name" value="TPR_6"/>
    <property type="match status" value="2"/>
</dbReference>
<dbReference type="PANTHER" id="PTHR47691:SF3">
    <property type="entry name" value="HTH-TYPE TRANSCRIPTIONAL REGULATOR RV0890C-RELATED"/>
    <property type="match status" value="1"/>
</dbReference>
<dbReference type="InterPro" id="IPR027417">
    <property type="entry name" value="P-loop_NTPase"/>
</dbReference>
<feature type="coiled-coil region" evidence="4">
    <location>
        <begin position="225"/>
        <end position="257"/>
    </location>
</feature>
<dbReference type="SMART" id="SM00382">
    <property type="entry name" value="AAA"/>
    <property type="match status" value="1"/>
</dbReference>
<dbReference type="SUPFAM" id="SSF46894">
    <property type="entry name" value="C-terminal effector domain of the bipartite response regulators"/>
    <property type="match status" value="1"/>
</dbReference>
<dbReference type="STRING" id="113562.SAMN04489716_9554"/>
<dbReference type="EMBL" id="LT629758">
    <property type="protein sequence ID" value="SDT81244.1"/>
    <property type="molecule type" value="Genomic_DNA"/>
</dbReference>
<dbReference type="Pfam" id="PF00931">
    <property type="entry name" value="NB-ARC"/>
    <property type="match status" value="1"/>
</dbReference>
<dbReference type="GO" id="GO:0000160">
    <property type="term" value="P:phosphorelay signal transduction system"/>
    <property type="evidence" value="ECO:0007669"/>
    <property type="project" value="InterPro"/>
</dbReference>
<sequence>MPAEELSSRMAVRVLGSLEVSVAGTPVSLGGPQQRAVLAMLVAAGGRAVPAGRIVERLWGGAPPPQPLVSLQAYISRLRKVIEPERAPRGEASVLVLEPAGYALRLPVDAVDAWCLEREVAAAESQSADAALDTLRTALARWRGRPFEQFENEPWARPEIDRLCEVRLAGRRRTIVCLLRLGHTGDACLAAQGLAEANPARGDLWWLYALGLWAAHRSAEALDTIRRYRRLAGASSAELAELERAILEQRRDVLERHLRFGETGGETEPATGAAGRPAQLPREPEAFAARKAELAELDRQEDGLVVITGPGGVGKTTLAVRWAHRVAGRYPDGQLYADLRGFGPEDTPAAPADVLAGFLGALGVPNQRVPPGQAERAALLRSVLAGRRMLLVLDNARDTEQVRPLLPGTAGCAVVVTSRDTLGGLIVAEGAFPVRLGGFRDDEARAFLRARLGAAAADADPAATATIVARCGGLPLALAVVCARAEGRPLAAVAAELADDDGLDAFTGSGYDLRAVFSWSYRRLPAAAAALFRRLALHPGPDVALNAAAGVSGLSRGGTRALLRSLADAHLLQEREPGRFAFHDLVRGWAVEVAEREDPVDVHQGVLRGLVEYHLHSADNAVNTFLTFARPDRVGAAPDGIVVEQFDDAAAALAWMAGAYENVMALAAACEQPWGERYLGPLVWTLMPYQQDFRFLVDDSIGLCLRALPVAERTGDDWLTRYLLFMLGRAYLWLNEMAQARVYLNRVIRSARSSGIPINLAQGLIALVTAITGYIGTPSRESVRQAHPHAVEALETYRLVLSDPVRGVTAQIGEARCLLTIAWWHFYFGDGYDAAAKLLDQSLETQLRKDNGQHAAEALLHIGYLRHESGEQAGAAEAFQRVLDEHGDVAEHRMDPLIGLYLVHTATGDRAAAERVRSEASRLAESARYHDVERLRTVLGTTGEPGTTGTRA</sequence>
<dbReference type="Pfam" id="PF03704">
    <property type="entry name" value="BTAD"/>
    <property type="match status" value="1"/>
</dbReference>
<protein>
    <submittedName>
        <fullName evidence="7">DNA-binding transcriptional activator of the SARP family</fullName>
    </submittedName>
</protein>
<keyword evidence="8" id="KW-1185">Reference proteome</keyword>
<keyword evidence="4" id="KW-0175">Coiled coil</keyword>
<dbReference type="GO" id="GO:0043531">
    <property type="term" value="F:ADP binding"/>
    <property type="evidence" value="ECO:0007669"/>
    <property type="project" value="InterPro"/>
</dbReference>
<dbReference type="SUPFAM" id="SSF52540">
    <property type="entry name" value="P-loop containing nucleoside triphosphate hydrolases"/>
    <property type="match status" value="1"/>
</dbReference>
<dbReference type="Gene3D" id="1.25.40.10">
    <property type="entry name" value="Tetratricopeptide repeat domain"/>
    <property type="match status" value="2"/>
</dbReference>
<organism evidence="7 8">
    <name type="scientific">Actinoplanes derwentensis</name>
    <dbReference type="NCBI Taxonomy" id="113562"/>
    <lineage>
        <taxon>Bacteria</taxon>
        <taxon>Bacillati</taxon>
        <taxon>Actinomycetota</taxon>
        <taxon>Actinomycetes</taxon>
        <taxon>Micromonosporales</taxon>
        <taxon>Micromonosporaceae</taxon>
        <taxon>Actinoplanes</taxon>
    </lineage>
</organism>
<evidence type="ECO:0000259" key="6">
    <source>
        <dbReference type="PROSITE" id="PS51755"/>
    </source>
</evidence>
<gene>
    <name evidence="7" type="ORF">SAMN04489716_9554</name>
</gene>
<dbReference type="PANTHER" id="PTHR47691">
    <property type="entry name" value="REGULATOR-RELATED"/>
    <property type="match status" value="1"/>
</dbReference>